<feature type="non-terminal residue" evidence="1">
    <location>
        <position position="1"/>
    </location>
</feature>
<accession>A0A0F9GI81</accession>
<name>A0A0F9GI81_9ZZZZ</name>
<proteinExistence type="predicted"/>
<evidence type="ECO:0000313" key="1">
    <source>
        <dbReference type="EMBL" id="KKL69160.1"/>
    </source>
</evidence>
<dbReference type="EMBL" id="LAZR01026303">
    <property type="protein sequence ID" value="KKL69160.1"/>
    <property type="molecule type" value="Genomic_DNA"/>
</dbReference>
<reference evidence="1" key="1">
    <citation type="journal article" date="2015" name="Nature">
        <title>Complex archaea that bridge the gap between prokaryotes and eukaryotes.</title>
        <authorList>
            <person name="Spang A."/>
            <person name="Saw J.H."/>
            <person name="Jorgensen S.L."/>
            <person name="Zaremba-Niedzwiedzka K."/>
            <person name="Martijn J."/>
            <person name="Lind A.E."/>
            <person name="van Eijk R."/>
            <person name="Schleper C."/>
            <person name="Guy L."/>
            <person name="Ettema T.J."/>
        </authorList>
    </citation>
    <scope>NUCLEOTIDE SEQUENCE</scope>
</reference>
<gene>
    <name evidence="1" type="ORF">LCGC14_2117760</name>
</gene>
<dbReference type="AlphaFoldDB" id="A0A0F9GI81"/>
<protein>
    <submittedName>
        <fullName evidence="1">Uncharacterized protein</fullName>
    </submittedName>
</protein>
<organism evidence="1">
    <name type="scientific">marine sediment metagenome</name>
    <dbReference type="NCBI Taxonomy" id="412755"/>
    <lineage>
        <taxon>unclassified sequences</taxon>
        <taxon>metagenomes</taxon>
        <taxon>ecological metagenomes</taxon>
    </lineage>
</organism>
<comment type="caution">
    <text evidence="1">The sequence shown here is derived from an EMBL/GenBank/DDBJ whole genome shotgun (WGS) entry which is preliminary data.</text>
</comment>
<sequence>ISIGDKSPFCDIEKKFNTTYFDIRGGFFFEIYVKGDLFRQ</sequence>